<dbReference type="InterPro" id="IPR051796">
    <property type="entry name" value="ISF_SsuE-like"/>
</dbReference>
<dbReference type="RefSeq" id="WP_050353690.1">
    <property type="nucleotide sequence ID" value="NZ_LGSS01000001.1"/>
</dbReference>
<organism evidence="4 5">
    <name type="scientific">Gottschalkia purinilytica</name>
    <name type="common">Clostridium purinilyticum</name>
    <dbReference type="NCBI Taxonomy" id="1503"/>
    <lineage>
        <taxon>Bacteria</taxon>
        <taxon>Bacillati</taxon>
        <taxon>Bacillota</taxon>
        <taxon>Tissierellia</taxon>
        <taxon>Tissierellales</taxon>
        <taxon>Gottschalkiaceae</taxon>
        <taxon>Gottschalkia</taxon>
    </lineage>
</organism>
<dbReference type="SUPFAM" id="SSF52218">
    <property type="entry name" value="Flavoproteins"/>
    <property type="match status" value="1"/>
</dbReference>
<dbReference type="InterPro" id="IPR029039">
    <property type="entry name" value="Flavoprotein-like_sf"/>
</dbReference>
<feature type="domain" description="NADPH-dependent FMN reductase-like" evidence="3">
    <location>
        <begin position="3"/>
        <end position="112"/>
    </location>
</feature>
<evidence type="ECO:0000256" key="2">
    <source>
        <dbReference type="ARBA" id="ARBA00022643"/>
    </source>
</evidence>
<dbReference type="InterPro" id="IPR005025">
    <property type="entry name" value="FMN_Rdtase-like_dom"/>
</dbReference>
<keyword evidence="2" id="KW-0288">FMN</keyword>
<dbReference type="OrthoDB" id="9805976at2"/>
<dbReference type="Proteomes" id="UP000037267">
    <property type="component" value="Unassembled WGS sequence"/>
</dbReference>
<dbReference type="GO" id="GO:0016491">
    <property type="term" value="F:oxidoreductase activity"/>
    <property type="evidence" value="ECO:0007669"/>
    <property type="project" value="InterPro"/>
</dbReference>
<dbReference type="Pfam" id="PF03358">
    <property type="entry name" value="FMN_red"/>
    <property type="match status" value="1"/>
</dbReference>
<evidence type="ECO:0000313" key="5">
    <source>
        <dbReference type="Proteomes" id="UP000037267"/>
    </source>
</evidence>
<comment type="caution">
    <text evidence="4">The sequence shown here is derived from an EMBL/GenBank/DDBJ whole genome shotgun (WGS) entry which is preliminary data.</text>
</comment>
<keyword evidence="5" id="KW-1185">Reference proteome</keyword>
<dbReference type="STRING" id="1503.CLPU_1c01180"/>
<evidence type="ECO:0000256" key="1">
    <source>
        <dbReference type="ARBA" id="ARBA00022630"/>
    </source>
</evidence>
<dbReference type="EMBL" id="LGSS01000001">
    <property type="protein sequence ID" value="KNF09953.1"/>
    <property type="molecule type" value="Genomic_DNA"/>
</dbReference>
<keyword evidence="1" id="KW-0285">Flavoprotein</keyword>
<evidence type="ECO:0000259" key="3">
    <source>
        <dbReference type="Pfam" id="PF03358"/>
    </source>
</evidence>
<dbReference type="Gene3D" id="3.40.50.360">
    <property type="match status" value="1"/>
</dbReference>
<name>A0A0L0WEQ0_GOTPU</name>
<gene>
    <name evidence="4" type="ORF">CLPU_1c01180</name>
</gene>
<protein>
    <submittedName>
        <fullName evidence="4">NADPH-dependent FMN reductase</fullName>
    </submittedName>
</protein>
<dbReference type="AlphaFoldDB" id="A0A0L0WEQ0"/>
<sequence>MKKLLAIMGSPRKKMNTDKLLDVVLDGIRNSEEDVDIKKVYLKDLSIYHCIGCGACEKTGKCFRKDDMDELYENFNDSDGIILASPVYFNTVASLTKAMIDRCQVYWSSKYVLKNPSIDRNKKRFGLFICVGGAPYKEDQFDACTPVIDLFFRAVNTNYKGNILVSNTDVTPTWQREDITKNAYERGIRFFEGF</sequence>
<evidence type="ECO:0000313" key="4">
    <source>
        <dbReference type="EMBL" id="KNF09953.1"/>
    </source>
</evidence>
<accession>A0A0L0WEQ0</accession>
<reference evidence="5" key="1">
    <citation type="submission" date="2015-07" db="EMBL/GenBank/DDBJ databases">
        <title>Draft genome sequence of the purine-degrading Gottschalkia purinilyticum DSM 1384 (formerly Clostridium purinilyticum).</title>
        <authorList>
            <person name="Poehlein A."/>
            <person name="Schiel-Bengelsdorf B."/>
            <person name="Bengelsdorf F.R."/>
            <person name="Daniel R."/>
            <person name="Duerre P."/>
        </authorList>
    </citation>
    <scope>NUCLEOTIDE SEQUENCE [LARGE SCALE GENOMIC DNA]</scope>
    <source>
        <strain evidence="5">DSM 1384</strain>
    </source>
</reference>
<dbReference type="PANTHER" id="PTHR43278:SF2">
    <property type="entry name" value="IRON-SULFUR FLAVOPROTEIN"/>
    <property type="match status" value="1"/>
</dbReference>
<dbReference type="PANTHER" id="PTHR43278">
    <property type="entry name" value="NAD(P)H-DEPENDENT FMN-CONTAINING OXIDOREDUCTASE YWQN-RELATED"/>
    <property type="match status" value="1"/>
</dbReference>
<proteinExistence type="predicted"/>